<reference evidence="1" key="1">
    <citation type="submission" date="2023-04" db="EMBL/GenBank/DDBJ databases">
        <title>Chromosome-level genome of Chaenocephalus aceratus.</title>
        <authorList>
            <person name="Park H."/>
        </authorList>
    </citation>
    <scope>NUCLEOTIDE SEQUENCE</scope>
    <source>
        <strain evidence="1">DE</strain>
        <tissue evidence="1">Muscle</tissue>
    </source>
</reference>
<dbReference type="Proteomes" id="UP001228049">
    <property type="component" value="Unassembled WGS sequence"/>
</dbReference>
<dbReference type="Pfam" id="PF12496">
    <property type="entry name" value="BNIP2"/>
    <property type="match status" value="1"/>
</dbReference>
<dbReference type="InterPro" id="IPR022181">
    <property type="entry name" value="Bcl2-/adenovirus-E1B"/>
</dbReference>
<organism evidence="1 2">
    <name type="scientific">Dissostichus eleginoides</name>
    <name type="common">Patagonian toothfish</name>
    <name type="synonym">Dissostichus amissus</name>
    <dbReference type="NCBI Taxonomy" id="100907"/>
    <lineage>
        <taxon>Eukaryota</taxon>
        <taxon>Metazoa</taxon>
        <taxon>Chordata</taxon>
        <taxon>Craniata</taxon>
        <taxon>Vertebrata</taxon>
        <taxon>Euteleostomi</taxon>
        <taxon>Actinopterygii</taxon>
        <taxon>Neopterygii</taxon>
        <taxon>Teleostei</taxon>
        <taxon>Neoteleostei</taxon>
        <taxon>Acanthomorphata</taxon>
        <taxon>Eupercaria</taxon>
        <taxon>Perciformes</taxon>
        <taxon>Notothenioidei</taxon>
        <taxon>Nototheniidae</taxon>
        <taxon>Dissostichus</taxon>
    </lineage>
</organism>
<keyword evidence="2" id="KW-1185">Reference proteome</keyword>
<proteinExistence type="predicted"/>
<evidence type="ECO:0000313" key="1">
    <source>
        <dbReference type="EMBL" id="KAK1876135.1"/>
    </source>
</evidence>
<comment type="caution">
    <text evidence="1">The sequence shown here is derived from an EMBL/GenBank/DDBJ whole genome shotgun (WGS) entry which is preliminary data.</text>
</comment>
<evidence type="ECO:0000313" key="2">
    <source>
        <dbReference type="Proteomes" id="UP001228049"/>
    </source>
</evidence>
<accession>A0AAD9B2L6</accession>
<dbReference type="AlphaFoldDB" id="A0AAD9B2L6"/>
<name>A0AAD9B2L6_DISEL</name>
<sequence length="81" mass="9428">MLSEDFPPAFLSPDEDFDLDGMETPSDSESLCFPVYELDLEDDLFFLQMTCFPSDDLFFLQMTCFPSDDLFFLQMTCSSFR</sequence>
<gene>
    <name evidence="1" type="ORF">KUDE01_015582</name>
</gene>
<protein>
    <submittedName>
        <fullName evidence="1">Bcl-2/adenovirus E1B 19 kDa-interacting protein 2-like protein</fullName>
    </submittedName>
</protein>
<dbReference type="EMBL" id="JASDAP010000034">
    <property type="protein sequence ID" value="KAK1876135.1"/>
    <property type="molecule type" value="Genomic_DNA"/>
</dbReference>